<accession>V4AML7</accession>
<dbReference type="AlphaFoldDB" id="V4AML7"/>
<gene>
    <name evidence="1" type="ORF">LOTGIDRAFT_159996</name>
</gene>
<keyword evidence="2" id="KW-1185">Reference proteome</keyword>
<dbReference type="OrthoDB" id="524326at2759"/>
<evidence type="ECO:0000313" key="2">
    <source>
        <dbReference type="Proteomes" id="UP000030746"/>
    </source>
</evidence>
<dbReference type="Gene3D" id="1.10.4080.10">
    <property type="entry name" value="ADP-ribosylation/Crystallin J1"/>
    <property type="match status" value="1"/>
</dbReference>
<dbReference type="CTD" id="20238243"/>
<name>V4AML7_LOTGI</name>
<protein>
    <recommendedName>
        <fullName evidence="3">ADP-ribosylglycohydrolase</fullName>
    </recommendedName>
</protein>
<dbReference type="RefSeq" id="XP_009053136.1">
    <property type="nucleotide sequence ID" value="XM_009054888.1"/>
</dbReference>
<dbReference type="EMBL" id="KB201549">
    <property type="protein sequence ID" value="ESO96015.1"/>
    <property type="molecule type" value="Genomic_DNA"/>
</dbReference>
<dbReference type="HOGENOM" id="CLU_046767_0_0_1"/>
<dbReference type="PANTHER" id="PTHR16222:SF34">
    <property type="entry name" value="ADP-RIBOSYLGLYCOHYDROLASE"/>
    <property type="match status" value="1"/>
</dbReference>
<evidence type="ECO:0000313" key="1">
    <source>
        <dbReference type="EMBL" id="ESO96015.1"/>
    </source>
</evidence>
<evidence type="ECO:0008006" key="3">
    <source>
        <dbReference type="Google" id="ProtNLM"/>
    </source>
</evidence>
<dbReference type="STRING" id="225164.V4AML7"/>
<sequence>MEKSVISETLKKCKEETLWGMFIADAVAMPVHWYYNTDDIKNGYRGWLTGYNAPNNQHPTSILNISNSGGSGRAIWGKKSEEVIGNVILHDKLKYWTSKDRKIHYHQGMSAGDNTLNPTMALQILKTMNRVDQYVTKPDSDVREAVMEDYVRFMTTPNSHNDTYCESFHRSFFKDWISTDKHPKTGQEIVGFAEDRLKTYSKHHEDHQLLAIGALIPAIPWVVRTVHLSEKECAKSAVEFLKLTHPVPSLYPLVEIYSRLLHSVMNGKDLRTQILKVADDPLFGGARFKKQLLAYSELAQTKIAGSEARLEVYQKAISNLGMACYIDGAMKSMLFLAYEFHDDFEGGILANANCGGENCHRGGALGALLGAASIYTNISIPEQWKEELGVNKSPLKSAIAVMNEA</sequence>
<dbReference type="InterPro" id="IPR005502">
    <property type="entry name" value="Ribosyl_crysJ1"/>
</dbReference>
<dbReference type="InterPro" id="IPR036705">
    <property type="entry name" value="Ribosyl_crysJ1_sf"/>
</dbReference>
<dbReference type="KEGG" id="lgi:LOTGIDRAFT_159996"/>
<dbReference type="SUPFAM" id="SSF101478">
    <property type="entry name" value="ADP-ribosylglycohydrolase"/>
    <property type="match status" value="1"/>
</dbReference>
<dbReference type="Proteomes" id="UP000030746">
    <property type="component" value="Unassembled WGS sequence"/>
</dbReference>
<dbReference type="GeneID" id="20238243"/>
<dbReference type="PANTHER" id="PTHR16222">
    <property type="entry name" value="ADP-RIBOSYLGLYCOHYDROLASE"/>
    <property type="match status" value="1"/>
</dbReference>
<proteinExistence type="predicted"/>
<dbReference type="Pfam" id="PF03747">
    <property type="entry name" value="ADP_ribosyl_GH"/>
    <property type="match status" value="1"/>
</dbReference>
<dbReference type="InterPro" id="IPR050792">
    <property type="entry name" value="ADP-ribosylglycohydrolase"/>
</dbReference>
<organism evidence="1 2">
    <name type="scientific">Lottia gigantea</name>
    <name type="common">Giant owl limpet</name>
    <dbReference type="NCBI Taxonomy" id="225164"/>
    <lineage>
        <taxon>Eukaryota</taxon>
        <taxon>Metazoa</taxon>
        <taxon>Spiralia</taxon>
        <taxon>Lophotrochozoa</taxon>
        <taxon>Mollusca</taxon>
        <taxon>Gastropoda</taxon>
        <taxon>Patellogastropoda</taxon>
        <taxon>Lottioidea</taxon>
        <taxon>Lottiidae</taxon>
        <taxon>Lottia</taxon>
    </lineage>
</organism>
<dbReference type="OMA" id="LNAHCAR"/>
<reference evidence="1 2" key="1">
    <citation type="journal article" date="2013" name="Nature">
        <title>Insights into bilaterian evolution from three spiralian genomes.</title>
        <authorList>
            <person name="Simakov O."/>
            <person name="Marletaz F."/>
            <person name="Cho S.J."/>
            <person name="Edsinger-Gonzales E."/>
            <person name="Havlak P."/>
            <person name="Hellsten U."/>
            <person name="Kuo D.H."/>
            <person name="Larsson T."/>
            <person name="Lv J."/>
            <person name="Arendt D."/>
            <person name="Savage R."/>
            <person name="Osoegawa K."/>
            <person name="de Jong P."/>
            <person name="Grimwood J."/>
            <person name="Chapman J.A."/>
            <person name="Shapiro H."/>
            <person name="Aerts A."/>
            <person name="Otillar R.P."/>
            <person name="Terry A.Y."/>
            <person name="Boore J.L."/>
            <person name="Grigoriev I.V."/>
            <person name="Lindberg D.R."/>
            <person name="Seaver E.C."/>
            <person name="Weisblat D.A."/>
            <person name="Putnam N.H."/>
            <person name="Rokhsar D.S."/>
        </authorList>
    </citation>
    <scope>NUCLEOTIDE SEQUENCE [LARGE SCALE GENOMIC DNA]</scope>
</reference>